<dbReference type="STRING" id="1077936.SAMN05421545_0484"/>
<feature type="signal peptide" evidence="1">
    <location>
        <begin position="1"/>
        <end position="21"/>
    </location>
</feature>
<dbReference type="OrthoDB" id="893738at2"/>
<dbReference type="AlphaFoldDB" id="A0A1N6TS99"/>
<accession>A0A1N6TS99</accession>
<dbReference type="InterPro" id="IPR011250">
    <property type="entry name" value="OMP/PagP_B-barrel"/>
</dbReference>
<keyword evidence="4" id="KW-1185">Reference proteome</keyword>
<evidence type="ECO:0000313" key="4">
    <source>
        <dbReference type="Proteomes" id="UP000185924"/>
    </source>
</evidence>
<dbReference type="RefSeq" id="WP_076420854.1">
    <property type="nucleotide sequence ID" value="NZ_FTNM01000001.1"/>
</dbReference>
<reference evidence="4" key="1">
    <citation type="submission" date="2017-01" db="EMBL/GenBank/DDBJ databases">
        <authorList>
            <person name="Varghese N."/>
            <person name="Submissions S."/>
        </authorList>
    </citation>
    <scope>NUCLEOTIDE SEQUENCE [LARGE SCALE GENOMIC DNA]</scope>
    <source>
        <strain evidence="4">DM9</strain>
    </source>
</reference>
<protein>
    <submittedName>
        <fullName evidence="3">Outer membrane protein beta-barrel domain-containing protein</fullName>
    </submittedName>
</protein>
<dbReference type="Proteomes" id="UP000185924">
    <property type="component" value="Unassembled WGS sequence"/>
</dbReference>
<keyword evidence="1" id="KW-0732">Signal</keyword>
<gene>
    <name evidence="3" type="ORF">SAMN05421545_0484</name>
</gene>
<feature type="chain" id="PRO_5009938524" evidence="1">
    <location>
        <begin position="22"/>
        <end position="225"/>
    </location>
</feature>
<dbReference type="SUPFAM" id="SSF56925">
    <property type="entry name" value="OMPA-like"/>
    <property type="match status" value="1"/>
</dbReference>
<dbReference type="InterPro" id="IPR025665">
    <property type="entry name" value="Beta-barrel_OMP_2"/>
</dbReference>
<name>A0A1N6TS99_9BACT</name>
<evidence type="ECO:0000313" key="3">
    <source>
        <dbReference type="EMBL" id="SIQ56258.1"/>
    </source>
</evidence>
<proteinExistence type="predicted"/>
<sequence length="225" mass="24717">MNKLTILFWALLTLSSTAAIAQNNGITIGIEGGPNRSKLWGNEFVDEGGNIKRADNFSTGISLEYSFTELLSLRSGIGFERKGITYQVQHMNEWGNQSELIPGRSNYDYLILPLMARMTLGSKPIFFLNAGPYLGFLLKQMDVTESSQLQSGSSMDNTENFKRLDMGFSAGLGAGMPVTKKTILTLELRHNLGLYNISSTPVYNDGAIKTKSTNLLLGIAYKLKG</sequence>
<evidence type="ECO:0000256" key="1">
    <source>
        <dbReference type="SAM" id="SignalP"/>
    </source>
</evidence>
<dbReference type="EMBL" id="FTNM01000001">
    <property type="protein sequence ID" value="SIQ56258.1"/>
    <property type="molecule type" value="Genomic_DNA"/>
</dbReference>
<feature type="domain" description="Outer membrane protein beta-barrel" evidence="2">
    <location>
        <begin position="21"/>
        <end position="197"/>
    </location>
</feature>
<dbReference type="Pfam" id="PF13568">
    <property type="entry name" value="OMP_b-brl_2"/>
    <property type="match status" value="1"/>
</dbReference>
<evidence type="ECO:0000259" key="2">
    <source>
        <dbReference type="Pfam" id="PF13568"/>
    </source>
</evidence>
<organism evidence="3 4">
    <name type="scientific">Pontibacter lucknowensis</name>
    <dbReference type="NCBI Taxonomy" id="1077936"/>
    <lineage>
        <taxon>Bacteria</taxon>
        <taxon>Pseudomonadati</taxon>
        <taxon>Bacteroidota</taxon>
        <taxon>Cytophagia</taxon>
        <taxon>Cytophagales</taxon>
        <taxon>Hymenobacteraceae</taxon>
        <taxon>Pontibacter</taxon>
    </lineage>
</organism>